<reference evidence="2 3" key="1">
    <citation type="submission" date="2022-12" db="EMBL/GenBank/DDBJ databases">
        <title>Chromosome-level genome of Tegillarca granosa.</title>
        <authorList>
            <person name="Kim J."/>
        </authorList>
    </citation>
    <scope>NUCLEOTIDE SEQUENCE [LARGE SCALE GENOMIC DNA]</scope>
    <source>
        <strain evidence="2">Teg-2019</strain>
        <tissue evidence="2">Adductor muscle</tissue>
    </source>
</reference>
<comment type="caution">
    <text evidence="2">The sequence shown here is derived from an EMBL/GenBank/DDBJ whole genome shotgun (WGS) entry which is preliminary data.</text>
</comment>
<sequence>MDLYKLLGTLLENDGKSGRFRLMKQPECVVIAKEMRRIAENLLFFEENLVNEVDLTDEEADILKRASEQKEEKNGASEAKKGRFSDLVKKQEERQESSKGSGSSGGRGRGKGRGSGLGGRGRGVGRGSGRGVGRVFDSVFWSNTISFSCDEDMKSSCSSSKI</sequence>
<feature type="region of interest" description="Disordered" evidence="1">
    <location>
        <begin position="66"/>
        <end position="134"/>
    </location>
</feature>
<name>A0ABQ9F062_TEGGR</name>
<protein>
    <submittedName>
        <fullName evidence="2">Uncharacterized protein</fullName>
    </submittedName>
</protein>
<evidence type="ECO:0000313" key="2">
    <source>
        <dbReference type="EMBL" id="KAJ8310777.1"/>
    </source>
</evidence>
<feature type="compositionally biased region" description="Basic and acidic residues" evidence="1">
    <location>
        <begin position="66"/>
        <end position="97"/>
    </location>
</feature>
<evidence type="ECO:0000256" key="1">
    <source>
        <dbReference type="SAM" id="MobiDB-lite"/>
    </source>
</evidence>
<feature type="compositionally biased region" description="Gly residues" evidence="1">
    <location>
        <begin position="102"/>
        <end position="132"/>
    </location>
</feature>
<dbReference type="EMBL" id="JARBDR010000640">
    <property type="protein sequence ID" value="KAJ8310777.1"/>
    <property type="molecule type" value="Genomic_DNA"/>
</dbReference>
<dbReference type="Proteomes" id="UP001217089">
    <property type="component" value="Unassembled WGS sequence"/>
</dbReference>
<organism evidence="2 3">
    <name type="scientific">Tegillarca granosa</name>
    <name type="common">Malaysian cockle</name>
    <name type="synonym">Anadara granosa</name>
    <dbReference type="NCBI Taxonomy" id="220873"/>
    <lineage>
        <taxon>Eukaryota</taxon>
        <taxon>Metazoa</taxon>
        <taxon>Spiralia</taxon>
        <taxon>Lophotrochozoa</taxon>
        <taxon>Mollusca</taxon>
        <taxon>Bivalvia</taxon>
        <taxon>Autobranchia</taxon>
        <taxon>Pteriomorphia</taxon>
        <taxon>Arcoida</taxon>
        <taxon>Arcoidea</taxon>
        <taxon>Arcidae</taxon>
        <taxon>Tegillarca</taxon>
    </lineage>
</organism>
<accession>A0ABQ9F062</accession>
<proteinExistence type="predicted"/>
<keyword evidence="3" id="KW-1185">Reference proteome</keyword>
<gene>
    <name evidence="2" type="ORF">KUTeg_012642</name>
</gene>
<evidence type="ECO:0000313" key="3">
    <source>
        <dbReference type="Proteomes" id="UP001217089"/>
    </source>
</evidence>